<reference evidence="1" key="1">
    <citation type="submission" date="2023-10" db="EMBL/GenBank/DDBJ databases">
        <title>Genome assembly of Pristionchus species.</title>
        <authorList>
            <person name="Yoshida K."/>
            <person name="Sommer R.J."/>
        </authorList>
    </citation>
    <scope>NUCLEOTIDE SEQUENCE</scope>
    <source>
        <strain evidence="1">RS0144</strain>
    </source>
</reference>
<keyword evidence="2" id="KW-1185">Reference proteome</keyword>
<dbReference type="EMBL" id="BTSX01000006">
    <property type="protein sequence ID" value="GMT03372.1"/>
    <property type="molecule type" value="Genomic_DNA"/>
</dbReference>
<dbReference type="AlphaFoldDB" id="A0AAV5UAI0"/>
<feature type="non-terminal residue" evidence="1">
    <location>
        <position position="79"/>
    </location>
</feature>
<evidence type="ECO:0000313" key="2">
    <source>
        <dbReference type="Proteomes" id="UP001432027"/>
    </source>
</evidence>
<feature type="non-terminal residue" evidence="1">
    <location>
        <position position="1"/>
    </location>
</feature>
<proteinExistence type="predicted"/>
<organism evidence="1 2">
    <name type="scientific">Pristionchus entomophagus</name>
    <dbReference type="NCBI Taxonomy" id="358040"/>
    <lineage>
        <taxon>Eukaryota</taxon>
        <taxon>Metazoa</taxon>
        <taxon>Ecdysozoa</taxon>
        <taxon>Nematoda</taxon>
        <taxon>Chromadorea</taxon>
        <taxon>Rhabditida</taxon>
        <taxon>Rhabditina</taxon>
        <taxon>Diplogasteromorpha</taxon>
        <taxon>Diplogasteroidea</taxon>
        <taxon>Neodiplogasteridae</taxon>
        <taxon>Pristionchus</taxon>
    </lineage>
</organism>
<evidence type="ECO:0000313" key="1">
    <source>
        <dbReference type="EMBL" id="GMT03372.1"/>
    </source>
</evidence>
<accession>A0AAV5UAI0</accession>
<sequence length="79" mass="8805">LKIASKSTCKRCVSPIPLSRDALDSIKKNVACLLLARRTQEESYGDCSFDPSSLATRHISLLLPYGPDSMRLGRWLLLK</sequence>
<name>A0AAV5UAI0_9BILA</name>
<comment type="caution">
    <text evidence="1">The sequence shown here is derived from an EMBL/GenBank/DDBJ whole genome shotgun (WGS) entry which is preliminary data.</text>
</comment>
<gene>
    <name evidence="1" type="ORF">PENTCL1PPCAC_25546</name>
</gene>
<dbReference type="Proteomes" id="UP001432027">
    <property type="component" value="Unassembled WGS sequence"/>
</dbReference>
<protein>
    <submittedName>
        <fullName evidence="1">Uncharacterized protein</fullName>
    </submittedName>
</protein>